<gene>
    <name evidence="2" type="ORF">FA13DRAFT_1816431</name>
</gene>
<reference evidence="2 3" key="1">
    <citation type="journal article" date="2019" name="Nat. Ecol. Evol.">
        <title>Megaphylogeny resolves global patterns of mushroom evolution.</title>
        <authorList>
            <person name="Varga T."/>
            <person name="Krizsan K."/>
            <person name="Foldi C."/>
            <person name="Dima B."/>
            <person name="Sanchez-Garcia M."/>
            <person name="Sanchez-Ramirez S."/>
            <person name="Szollosi G.J."/>
            <person name="Szarkandi J.G."/>
            <person name="Papp V."/>
            <person name="Albert L."/>
            <person name="Andreopoulos W."/>
            <person name="Angelini C."/>
            <person name="Antonin V."/>
            <person name="Barry K.W."/>
            <person name="Bougher N.L."/>
            <person name="Buchanan P."/>
            <person name="Buyck B."/>
            <person name="Bense V."/>
            <person name="Catcheside P."/>
            <person name="Chovatia M."/>
            <person name="Cooper J."/>
            <person name="Damon W."/>
            <person name="Desjardin D."/>
            <person name="Finy P."/>
            <person name="Geml J."/>
            <person name="Haridas S."/>
            <person name="Hughes K."/>
            <person name="Justo A."/>
            <person name="Karasinski D."/>
            <person name="Kautmanova I."/>
            <person name="Kiss B."/>
            <person name="Kocsube S."/>
            <person name="Kotiranta H."/>
            <person name="LaButti K.M."/>
            <person name="Lechner B.E."/>
            <person name="Liimatainen K."/>
            <person name="Lipzen A."/>
            <person name="Lukacs Z."/>
            <person name="Mihaltcheva S."/>
            <person name="Morgado L.N."/>
            <person name="Niskanen T."/>
            <person name="Noordeloos M.E."/>
            <person name="Ohm R.A."/>
            <person name="Ortiz-Santana B."/>
            <person name="Ovrebo C."/>
            <person name="Racz N."/>
            <person name="Riley R."/>
            <person name="Savchenko A."/>
            <person name="Shiryaev A."/>
            <person name="Soop K."/>
            <person name="Spirin V."/>
            <person name="Szebenyi C."/>
            <person name="Tomsovsky M."/>
            <person name="Tulloss R.E."/>
            <person name="Uehling J."/>
            <person name="Grigoriev I.V."/>
            <person name="Vagvolgyi C."/>
            <person name="Papp T."/>
            <person name="Martin F.M."/>
            <person name="Miettinen O."/>
            <person name="Hibbett D.S."/>
            <person name="Nagy L.G."/>
        </authorList>
    </citation>
    <scope>NUCLEOTIDE SEQUENCE [LARGE SCALE GENOMIC DNA]</scope>
    <source>
        <strain evidence="2 3">FP101781</strain>
    </source>
</reference>
<dbReference type="OrthoDB" id="428577at2759"/>
<evidence type="ECO:0000313" key="3">
    <source>
        <dbReference type="Proteomes" id="UP000298030"/>
    </source>
</evidence>
<comment type="caution">
    <text evidence="2">The sequence shown here is derived from an EMBL/GenBank/DDBJ whole genome shotgun (WGS) entry which is preliminary data.</text>
</comment>
<evidence type="ECO:0008006" key="4">
    <source>
        <dbReference type="Google" id="ProtNLM"/>
    </source>
</evidence>
<protein>
    <recommendedName>
        <fullName evidence="4">RING-type domain-containing protein</fullName>
    </recommendedName>
</protein>
<name>A0A4Y7T186_COPMI</name>
<dbReference type="EMBL" id="QPFP01000041">
    <property type="protein sequence ID" value="TEB27289.1"/>
    <property type="molecule type" value="Genomic_DNA"/>
</dbReference>
<dbReference type="AlphaFoldDB" id="A0A4Y7T186"/>
<sequence length="542" mass="60892">MAQILIEKLRSANTFPLTVLDLNKAGDLYGRGFLEATFWVPGGAHLDQIKDIIERAGYQRPAQLIEDKTLFLKVTEGDSAFDATEPQGLQISQDEPLLWWMDRYNEYHGITAPIPMKTDVEWTRESLKVDDLTIRFHRTLRVPDAGGTSELPPDLGTFPFFPVDQLGARVPEETKKRGGFITPMFRREALWISLDSKIKKTSRQSVYRCIDVDKGVNVVSGASTTNPSPLNRELQDYYVVAGRQPWIDGISTGEGTVRQFVVTEMHKGFTVEEQDKFTKKSTILAFGPSAGGTLVNGLCLVSHREEECHKQELYRDTESVRTYNQQLARRFHIHIIAPELWEELTGVLPPVTPVTREMYTRHSVPWYKLFDDYAESIAEISKDLTSVRSVSALDKASANVSYKAEGPVIDPDAPPPCFQHRRSVSSCVFRPCGHAACADCIGPALLRGCLCSCGIKIARFVGTRRAFPLINMMAQEPENESDDGMHHWRAEEIEKLSMHAVLHGRVVVIHRPEDRVAPLQQQNPRPVHPLSGHDGPSHSTWS</sequence>
<evidence type="ECO:0000313" key="2">
    <source>
        <dbReference type="EMBL" id="TEB27289.1"/>
    </source>
</evidence>
<dbReference type="STRING" id="71717.A0A4Y7T186"/>
<proteinExistence type="predicted"/>
<accession>A0A4Y7T186</accession>
<evidence type="ECO:0000256" key="1">
    <source>
        <dbReference type="SAM" id="MobiDB-lite"/>
    </source>
</evidence>
<dbReference type="Proteomes" id="UP000298030">
    <property type="component" value="Unassembled WGS sequence"/>
</dbReference>
<feature type="region of interest" description="Disordered" evidence="1">
    <location>
        <begin position="517"/>
        <end position="542"/>
    </location>
</feature>
<keyword evidence="3" id="KW-1185">Reference proteome</keyword>
<organism evidence="2 3">
    <name type="scientific">Coprinellus micaceus</name>
    <name type="common">Glistening ink-cap mushroom</name>
    <name type="synonym">Coprinus micaceus</name>
    <dbReference type="NCBI Taxonomy" id="71717"/>
    <lineage>
        <taxon>Eukaryota</taxon>
        <taxon>Fungi</taxon>
        <taxon>Dikarya</taxon>
        <taxon>Basidiomycota</taxon>
        <taxon>Agaricomycotina</taxon>
        <taxon>Agaricomycetes</taxon>
        <taxon>Agaricomycetidae</taxon>
        <taxon>Agaricales</taxon>
        <taxon>Agaricineae</taxon>
        <taxon>Psathyrellaceae</taxon>
        <taxon>Coprinellus</taxon>
    </lineage>
</organism>